<evidence type="ECO:0000256" key="5">
    <source>
        <dbReference type="SAM" id="Phobius"/>
    </source>
</evidence>
<reference evidence="6 7" key="1">
    <citation type="submission" date="2020-01" db="EMBL/GenBank/DDBJ databases">
        <title>Sphingomonas sp. strain CSW-10.</title>
        <authorList>
            <person name="Chen W.-M."/>
        </authorList>
    </citation>
    <scope>NUCLEOTIDE SEQUENCE [LARGE SCALE GENOMIC DNA]</scope>
    <source>
        <strain evidence="6 7">CSW-10</strain>
    </source>
</reference>
<proteinExistence type="predicted"/>
<gene>
    <name evidence="6" type="ORF">GV829_07635</name>
</gene>
<feature type="transmembrane region" description="Helical" evidence="5">
    <location>
        <begin position="6"/>
        <end position="23"/>
    </location>
</feature>
<evidence type="ECO:0000256" key="3">
    <source>
        <dbReference type="ARBA" id="ARBA00022989"/>
    </source>
</evidence>
<accession>A0A6M4AT99</accession>
<sequence length="143" mass="15004">MTLPAITLIFAAAAVLVNFWLGMRCGQVRMAEKINHGDGGNTLLHRRMRAQLNFAENTPGILILFAALELCGANTTVLMVVAPLYIVARICHGLGMDADSSKLRTIGVVVTMLVALGLAGYGVYLGYGLLNAGDMPAAMGAAV</sequence>
<dbReference type="RefSeq" id="WP_169945497.1">
    <property type="nucleotide sequence ID" value="NZ_CP053015.1"/>
</dbReference>
<evidence type="ECO:0000313" key="6">
    <source>
        <dbReference type="EMBL" id="QJQ32338.1"/>
    </source>
</evidence>
<dbReference type="InterPro" id="IPR023352">
    <property type="entry name" value="MAPEG-like_dom_sf"/>
</dbReference>
<dbReference type="KEGG" id="slan:GV829_07635"/>
<evidence type="ECO:0000313" key="7">
    <source>
        <dbReference type="Proteomes" id="UP000503018"/>
    </source>
</evidence>
<comment type="subcellular location">
    <subcellularLocation>
        <location evidence="1">Membrane</location>
    </subcellularLocation>
</comment>
<dbReference type="Gene3D" id="1.20.120.550">
    <property type="entry name" value="Membrane associated eicosanoid/glutathione metabolism-like domain"/>
    <property type="match status" value="1"/>
</dbReference>
<dbReference type="PANTHER" id="PTHR35814">
    <property type="match status" value="1"/>
</dbReference>
<keyword evidence="4 5" id="KW-0472">Membrane</keyword>
<name>A0A6M4AT99_9SPHN</name>
<evidence type="ECO:0000256" key="4">
    <source>
        <dbReference type="ARBA" id="ARBA00023136"/>
    </source>
</evidence>
<dbReference type="Pfam" id="PF01124">
    <property type="entry name" value="MAPEG"/>
    <property type="match status" value="1"/>
</dbReference>
<dbReference type="Proteomes" id="UP000503018">
    <property type="component" value="Chromosome"/>
</dbReference>
<dbReference type="InterPro" id="IPR001129">
    <property type="entry name" value="Membr-assoc_MAPEG"/>
</dbReference>
<keyword evidence="2 5" id="KW-0812">Transmembrane</keyword>
<dbReference type="SUPFAM" id="SSF161084">
    <property type="entry name" value="MAPEG domain-like"/>
    <property type="match status" value="1"/>
</dbReference>
<feature type="transmembrane region" description="Helical" evidence="5">
    <location>
        <begin position="61"/>
        <end position="86"/>
    </location>
</feature>
<dbReference type="EMBL" id="CP053015">
    <property type="protein sequence ID" value="QJQ32338.1"/>
    <property type="molecule type" value="Genomic_DNA"/>
</dbReference>
<evidence type="ECO:0000256" key="1">
    <source>
        <dbReference type="ARBA" id="ARBA00004370"/>
    </source>
</evidence>
<dbReference type="GO" id="GO:0016020">
    <property type="term" value="C:membrane"/>
    <property type="evidence" value="ECO:0007669"/>
    <property type="project" value="UniProtKB-SubCell"/>
</dbReference>
<keyword evidence="3 5" id="KW-1133">Transmembrane helix</keyword>
<organism evidence="6 7">
    <name type="scientific">Sphingomonas lacunae</name>
    <dbReference type="NCBI Taxonomy" id="2698828"/>
    <lineage>
        <taxon>Bacteria</taxon>
        <taxon>Pseudomonadati</taxon>
        <taxon>Pseudomonadota</taxon>
        <taxon>Alphaproteobacteria</taxon>
        <taxon>Sphingomonadales</taxon>
        <taxon>Sphingomonadaceae</taxon>
        <taxon>Sphingomonas</taxon>
    </lineage>
</organism>
<evidence type="ECO:0000256" key="2">
    <source>
        <dbReference type="ARBA" id="ARBA00022692"/>
    </source>
</evidence>
<protein>
    <submittedName>
        <fullName evidence="6">MAPEG family protein</fullName>
    </submittedName>
</protein>
<feature type="transmembrane region" description="Helical" evidence="5">
    <location>
        <begin position="106"/>
        <end position="130"/>
    </location>
</feature>
<keyword evidence="7" id="KW-1185">Reference proteome</keyword>
<dbReference type="PANTHER" id="PTHR35814:SF1">
    <property type="entry name" value="GLUTATHIONE S-TRANSFERASE-RELATED"/>
    <property type="match status" value="1"/>
</dbReference>
<dbReference type="AlphaFoldDB" id="A0A6M4AT99"/>